<dbReference type="Proteomes" id="UP001596105">
    <property type="component" value="Unassembled WGS sequence"/>
</dbReference>
<accession>A0ABW0M212</accession>
<evidence type="ECO:0000256" key="2">
    <source>
        <dbReference type="ARBA" id="ARBA00023125"/>
    </source>
</evidence>
<dbReference type="PANTHER" id="PTHR30146">
    <property type="entry name" value="LACI-RELATED TRANSCRIPTIONAL REPRESSOR"/>
    <property type="match status" value="1"/>
</dbReference>
<dbReference type="InterPro" id="IPR010982">
    <property type="entry name" value="Lambda_DNA-bd_dom_sf"/>
</dbReference>
<dbReference type="GO" id="GO:0003677">
    <property type="term" value="F:DNA binding"/>
    <property type="evidence" value="ECO:0007669"/>
    <property type="project" value="UniProtKB-KW"/>
</dbReference>
<dbReference type="Gene3D" id="1.10.260.40">
    <property type="entry name" value="lambda repressor-like DNA-binding domains"/>
    <property type="match status" value="1"/>
</dbReference>
<evidence type="ECO:0000313" key="6">
    <source>
        <dbReference type="Proteomes" id="UP001596105"/>
    </source>
</evidence>
<dbReference type="RefSeq" id="WP_209744279.1">
    <property type="nucleotide sequence ID" value="NZ_JBHSMH010000111.1"/>
</dbReference>
<keyword evidence="3" id="KW-0804">Transcription</keyword>
<dbReference type="SUPFAM" id="SSF47413">
    <property type="entry name" value="lambda repressor-like DNA-binding domains"/>
    <property type="match status" value="1"/>
</dbReference>
<dbReference type="PANTHER" id="PTHR30146:SF109">
    <property type="entry name" value="HTH-TYPE TRANSCRIPTIONAL REGULATOR GALS"/>
    <property type="match status" value="1"/>
</dbReference>
<organism evidence="5 6">
    <name type="scientific">Cohnella suwonensis</name>
    <dbReference type="NCBI Taxonomy" id="696072"/>
    <lineage>
        <taxon>Bacteria</taxon>
        <taxon>Bacillati</taxon>
        <taxon>Bacillota</taxon>
        <taxon>Bacilli</taxon>
        <taxon>Bacillales</taxon>
        <taxon>Paenibacillaceae</taxon>
        <taxon>Cohnella</taxon>
    </lineage>
</organism>
<keyword evidence="1" id="KW-0805">Transcription regulation</keyword>
<reference evidence="6" key="1">
    <citation type="journal article" date="2019" name="Int. J. Syst. Evol. Microbiol.">
        <title>The Global Catalogue of Microorganisms (GCM) 10K type strain sequencing project: providing services to taxonomists for standard genome sequencing and annotation.</title>
        <authorList>
            <consortium name="The Broad Institute Genomics Platform"/>
            <consortium name="The Broad Institute Genome Sequencing Center for Infectious Disease"/>
            <person name="Wu L."/>
            <person name="Ma J."/>
        </authorList>
    </citation>
    <scope>NUCLEOTIDE SEQUENCE [LARGE SCALE GENOMIC DNA]</scope>
    <source>
        <strain evidence="6">CCUG 57113</strain>
    </source>
</reference>
<dbReference type="CDD" id="cd01392">
    <property type="entry name" value="HTH_LacI"/>
    <property type="match status" value="1"/>
</dbReference>
<comment type="caution">
    <text evidence="5">The sequence shown here is derived from an EMBL/GenBank/DDBJ whole genome shotgun (WGS) entry which is preliminary data.</text>
</comment>
<name>A0ABW0M212_9BACL</name>
<evidence type="ECO:0000256" key="1">
    <source>
        <dbReference type="ARBA" id="ARBA00023015"/>
    </source>
</evidence>
<feature type="domain" description="HTH lacI-type" evidence="4">
    <location>
        <begin position="3"/>
        <end position="58"/>
    </location>
</feature>
<dbReference type="SUPFAM" id="SSF53822">
    <property type="entry name" value="Periplasmic binding protein-like I"/>
    <property type="match status" value="1"/>
</dbReference>
<dbReference type="CDD" id="cd06267">
    <property type="entry name" value="PBP1_LacI_sugar_binding-like"/>
    <property type="match status" value="1"/>
</dbReference>
<proteinExistence type="predicted"/>
<protein>
    <submittedName>
        <fullName evidence="5">LacI family DNA-binding transcriptional regulator</fullName>
    </submittedName>
</protein>
<sequence>MKVSIKEVAKLAGCSTATVSNVINNRNKFVSESVRKKVLDAMGALNYKPNNFAQTLRKGRSNIVGFVVPDLMNYFFTELASAIQSVLTENGLQLIVMNSEYSLDKEKQYIRQSVDQYASGIIIASLAEKYSHLEDCLSDDFPAVFIDRNPLGCKKDCITINNFQAAYEATQTLIRKGHQKIGIINGTLNISTSKERLAGYVAALEEAGIALDDRLIKHRSKDRTGHEGQRLIEELLEAGITAVFIVNNQTTIKVMQYLIDRQIEIPGQIAVIGFDDYEWSSITKPSLSVIRQPTFEMGVKAAEILLKRINSPSADFQEHYVLPSKLIQRSSI</sequence>
<dbReference type="InterPro" id="IPR028082">
    <property type="entry name" value="Peripla_BP_I"/>
</dbReference>
<dbReference type="PROSITE" id="PS50932">
    <property type="entry name" value="HTH_LACI_2"/>
    <property type="match status" value="1"/>
</dbReference>
<evidence type="ECO:0000256" key="3">
    <source>
        <dbReference type="ARBA" id="ARBA00023163"/>
    </source>
</evidence>
<dbReference type="Pfam" id="PF00532">
    <property type="entry name" value="Peripla_BP_1"/>
    <property type="match status" value="1"/>
</dbReference>
<dbReference type="SMART" id="SM00354">
    <property type="entry name" value="HTH_LACI"/>
    <property type="match status" value="1"/>
</dbReference>
<dbReference type="EMBL" id="JBHSMH010000111">
    <property type="protein sequence ID" value="MFC5471834.1"/>
    <property type="molecule type" value="Genomic_DNA"/>
</dbReference>
<keyword evidence="2 5" id="KW-0238">DNA-binding</keyword>
<evidence type="ECO:0000259" key="4">
    <source>
        <dbReference type="PROSITE" id="PS50932"/>
    </source>
</evidence>
<keyword evidence="6" id="KW-1185">Reference proteome</keyword>
<dbReference type="InterPro" id="IPR001761">
    <property type="entry name" value="Peripla_BP/Lac1_sug-bd_dom"/>
</dbReference>
<dbReference type="Gene3D" id="3.40.50.2300">
    <property type="match status" value="2"/>
</dbReference>
<gene>
    <name evidence="5" type="ORF">ACFPPD_24460</name>
</gene>
<evidence type="ECO:0000313" key="5">
    <source>
        <dbReference type="EMBL" id="MFC5471834.1"/>
    </source>
</evidence>
<dbReference type="Pfam" id="PF00356">
    <property type="entry name" value="LacI"/>
    <property type="match status" value="1"/>
</dbReference>
<dbReference type="InterPro" id="IPR000843">
    <property type="entry name" value="HTH_LacI"/>
</dbReference>